<name>A0A437BZP7_ORYJA</name>
<dbReference type="AlphaFoldDB" id="A0A437BZP7"/>
<gene>
    <name evidence="1" type="ORF">OJAV_G00229670</name>
</gene>
<protein>
    <submittedName>
        <fullName evidence="1">Uncharacterized protein</fullName>
    </submittedName>
</protein>
<keyword evidence="2" id="KW-1185">Reference proteome</keyword>
<dbReference type="Proteomes" id="UP000283210">
    <property type="component" value="Chromosome 24"/>
</dbReference>
<reference evidence="1 2" key="1">
    <citation type="submission" date="2018-11" db="EMBL/GenBank/DDBJ databases">
        <authorList>
            <person name="Lopez-Roques C."/>
            <person name="Donnadieu C."/>
            <person name="Bouchez O."/>
            <person name="Klopp C."/>
            <person name="Cabau C."/>
            <person name="Zahm M."/>
        </authorList>
    </citation>
    <scope>NUCLEOTIDE SEQUENCE [LARGE SCALE GENOMIC DNA]</scope>
    <source>
        <strain evidence="1">RS831</strain>
        <tissue evidence="1">Whole body</tissue>
    </source>
</reference>
<proteinExistence type="predicted"/>
<evidence type="ECO:0000313" key="1">
    <source>
        <dbReference type="EMBL" id="RVE55800.1"/>
    </source>
</evidence>
<reference evidence="1 2" key="2">
    <citation type="submission" date="2019-01" db="EMBL/GenBank/DDBJ databases">
        <title>A chromosome length genome reference of the Java medaka (oryzias javanicus).</title>
        <authorList>
            <person name="Herpin A."/>
            <person name="Takehana Y."/>
            <person name="Naruse K."/>
            <person name="Ansai S."/>
            <person name="Kawaguchi M."/>
        </authorList>
    </citation>
    <scope>NUCLEOTIDE SEQUENCE [LARGE SCALE GENOMIC DNA]</scope>
    <source>
        <strain evidence="1">RS831</strain>
        <tissue evidence="1">Whole body</tissue>
    </source>
</reference>
<dbReference type="OrthoDB" id="8665797at2759"/>
<organism evidence="1 2">
    <name type="scientific">Oryzias javanicus</name>
    <name type="common">Javanese ricefish</name>
    <name type="synonym">Aplocheilus javanicus</name>
    <dbReference type="NCBI Taxonomy" id="123683"/>
    <lineage>
        <taxon>Eukaryota</taxon>
        <taxon>Metazoa</taxon>
        <taxon>Chordata</taxon>
        <taxon>Craniata</taxon>
        <taxon>Vertebrata</taxon>
        <taxon>Euteleostomi</taxon>
        <taxon>Actinopterygii</taxon>
        <taxon>Neopterygii</taxon>
        <taxon>Teleostei</taxon>
        <taxon>Neoteleostei</taxon>
        <taxon>Acanthomorphata</taxon>
        <taxon>Ovalentaria</taxon>
        <taxon>Atherinomorphae</taxon>
        <taxon>Beloniformes</taxon>
        <taxon>Adrianichthyidae</taxon>
        <taxon>Oryziinae</taxon>
        <taxon>Oryzias</taxon>
    </lineage>
</organism>
<evidence type="ECO:0000313" key="2">
    <source>
        <dbReference type="Proteomes" id="UP000283210"/>
    </source>
</evidence>
<dbReference type="EMBL" id="CM012460">
    <property type="protein sequence ID" value="RVE55800.1"/>
    <property type="molecule type" value="Genomic_DNA"/>
</dbReference>
<accession>A0A437BZP7</accession>
<sequence length="81" mass="8966">MGWLTINSNLTKMEILARLFPYGKTLAGMRQTQAAQTVLQSREGPATSCMAILLGLMGVGMSGYSSRQLTLHYKPSRNLFR</sequence>